<keyword evidence="1" id="KW-0732">Signal</keyword>
<evidence type="ECO:0000259" key="2">
    <source>
        <dbReference type="Pfam" id="PF19160"/>
    </source>
</evidence>
<dbReference type="Pfam" id="PF26584">
    <property type="entry name" value="At1g61900"/>
    <property type="match status" value="1"/>
</dbReference>
<dbReference type="Pfam" id="PF19160">
    <property type="entry name" value="SPARK"/>
    <property type="match status" value="1"/>
</dbReference>
<dbReference type="Proteomes" id="UP000236161">
    <property type="component" value="Unassembled WGS sequence"/>
</dbReference>
<gene>
    <name evidence="4" type="ORF">AXF42_Ash018482</name>
</gene>
<name>A0A2H9ZZD7_9ASPA</name>
<feature type="signal peptide" evidence="1">
    <location>
        <begin position="1"/>
        <end position="25"/>
    </location>
</feature>
<evidence type="ECO:0000313" key="5">
    <source>
        <dbReference type="Proteomes" id="UP000236161"/>
    </source>
</evidence>
<evidence type="ECO:0000313" key="4">
    <source>
        <dbReference type="EMBL" id="PKA48665.1"/>
    </source>
</evidence>
<reference evidence="4 5" key="1">
    <citation type="journal article" date="2017" name="Nature">
        <title>The Apostasia genome and the evolution of orchids.</title>
        <authorList>
            <person name="Zhang G.Q."/>
            <person name="Liu K.W."/>
            <person name="Li Z."/>
            <person name="Lohaus R."/>
            <person name="Hsiao Y.Y."/>
            <person name="Niu S.C."/>
            <person name="Wang J.Y."/>
            <person name="Lin Y.C."/>
            <person name="Xu Q."/>
            <person name="Chen L.J."/>
            <person name="Yoshida K."/>
            <person name="Fujiwara S."/>
            <person name="Wang Z.W."/>
            <person name="Zhang Y.Q."/>
            <person name="Mitsuda N."/>
            <person name="Wang M."/>
            <person name="Liu G.H."/>
            <person name="Pecoraro L."/>
            <person name="Huang H.X."/>
            <person name="Xiao X.J."/>
            <person name="Lin M."/>
            <person name="Wu X.Y."/>
            <person name="Wu W.L."/>
            <person name="Chen Y.Y."/>
            <person name="Chang S.B."/>
            <person name="Sakamoto S."/>
            <person name="Ohme-Takagi M."/>
            <person name="Yagi M."/>
            <person name="Zeng S.J."/>
            <person name="Shen C.Y."/>
            <person name="Yeh C.M."/>
            <person name="Luo Y.B."/>
            <person name="Tsai W.C."/>
            <person name="Van de Peer Y."/>
            <person name="Liu Z.J."/>
        </authorList>
    </citation>
    <scope>NUCLEOTIDE SEQUENCE [LARGE SCALE GENOMIC DNA]</scope>
    <source>
        <strain evidence="5">cv. Shenzhen</strain>
        <tissue evidence="4">Stem</tissue>
    </source>
</reference>
<dbReference type="GO" id="GO:0005886">
    <property type="term" value="C:plasma membrane"/>
    <property type="evidence" value="ECO:0007669"/>
    <property type="project" value="TreeGrafter"/>
</dbReference>
<dbReference type="InterPro" id="IPR059003">
    <property type="entry name" value="At1g61900_C"/>
</dbReference>
<feature type="domain" description="SPARK" evidence="2">
    <location>
        <begin position="93"/>
        <end position="234"/>
    </location>
</feature>
<dbReference type="PANTHER" id="PTHR33831:SF5">
    <property type="entry name" value="OS07G0102300 PROTEIN"/>
    <property type="match status" value="1"/>
</dbReference>
<protein>
    <submittedName>
        <fullName evidence="4">Putative GPI-anchored protein</fullName>
    </submittedName>
</protein>
<feature type="chain" id="PRO_5014142886" evidence="1">
    <location>
        <begin position="26"/>
        <end position="380"/>
    </location>
</feature>
<keyword evidence="5" id="KW-1185">Reference proteome</keyword>
<dbReference type="PANTHER" id="PTHR33831">
    <property type="entry name" value="GPI-ANCHORED PROTEIN"/>
    <property type="match status" value="1"/>
</dbReference>
<organism evidence="4 5">
    <name type="scientific">Apostasia shenzhenica</name>
    <dbReference type="NCBI Taxonomy" id="1088818"/>
    <lineage>
        <taxon>Eukaryota</taxon>
        <taxon>Viridiplantae</taxon>
        <taxon>Streptophyta</taxon>
        <taxon>Embryophyta</taxon>
        <taxon>Tracheophyta</taxon>
        <taxon>Spermatophyta</taxon>
        <taxon>Magnoliopsida</taxon>
        <taxon>Liliopsida</taxon>
        <taxon>Asparagales</taxon>
        <taxon>Orchidaceae</taxon>
        <taxon>Apostasioideae</taxon>
        <taxon>Apostasia</taxon>
    </lineage>
</organism>
<feature type="domain" description="At1g61900-like C-terminal" evidence="3">
    <location>
        <begin position="296"/>
        <end position="368"/>
    </location>
</feature>
<dbReference type="InterPro" id="IPR043891">
    <property type="entry name" value="SPARK"/>
</dbReference>
<dbReference type="InterPro" id="IPR040336">
    <property type="entry name" value="At1g61900-like"/>
</dbReference>
<proteinExistence type="predicted"/>
<evidence type="ECO:0000259" key="3">
    <source>
        <dbReference type="Pfam" id="PF26584"/>
    </source>
</evidence>
<dbReference type="OrthoDB" id="1906601at2759"/>
<evidence type="ECO:0000256" key="1">
    <source>
        <dbReference type="SAM" id="SignalP"/>
    </source>
</evidence>
<dbReference type="AlphaFoldDB" id="A0A2H9ZZD7"/>
<dbReference type="EMBL" id="KZ452270">
    <property type="protein sequence ID" value="PKA48665.1"/>
    <property type="molecule type" value="Genomic_DNA"/>
</dbReference>
<accession>A0A2H9ZZD7</accession>
<dbReference type="STRING" id="1088818.A0A2H9ZZD7"/>
<sequence length="380" mass="41027">MLVPLFFIISLVLTLDLLQLPCCSGLQKAFCILDNVTANSLLQKHDTDNTSIEEMKNTLLPYISPDGSPEPFIPFLAPSPLPPFVNNTNPKLSGSCILNFTAVGSLMRTTSVDCYASFAPLLANVICCPQLHATLAILLGKSSKRTGMLALDSSHANYCLSDFQKILASQGASYMLEEICSVHPSNLSEGSCPVSNIDGVESAIDSPKLLAACKTVDPVNECCRKRCQNAILDAAGRLAMRGGGSLRVEITINVAEKAAIVDDCKSIILRWLSCRLDTLPAAQLLRRVSNCDVNGVCPLVFPETTAVAKDCGNEIENYSACCKAMNSYITHLQKQSFITNLQAVGCAAYLGLQLQKVNVSKNVYRFCQITLKDFSLQVAS</sequence>